<evidence type="ECO:0000256" key="4">
    <source>
        <dbReference type="ARBA" id="ARBA00022989"/>
    </source>
</evidence>
<accession>A0A4R5QGV3</accession>
<feature type="transmembrane region" description="Helical" evidence="6">
    <location>
        <begin position="245"/>
        <end position="272"/>
    </location>
</feature>
<dbReference type="AlphaFoldDB" id="A0A4R5QGV3"/>
<feature type="transmembrane region" description="Helical" evidence="6">
    <location>
        <begin position="215"/>
        <end position="239"/>
    </location>
</feature>
<dbReference type="OrthoDB" id="5761230at2"/>
<keyword evidence="5 6" id="KW-0472">Membrane</keyword>
<comment type="similarity">
    <text evidence="2">Belongs to the autoinducer-2 exporter (AI-2E) (TC 2.A.86) family.</text>
</comment>
<evidence type="ECO:0000256" key="3">
    <source>
        <dbReference type="ARBA" id="ARBA00022692"/>
    </source>
</evidence>
<evidence type="ECO:0000313" key="8">
    <source>
        <dbReference type="Proteomes" id="UP000295096"/>
    </source>
</evidence>
<comment type="subcellular location">
    <subcellularLocation>
        <location evidence="1">Membrane</location>
        <topology evidence="1">Multi-pass membrane protein</topology>
    </subcellularLocation>
</comment>
<dbReference type="Pfam" id="PF01594">
    <property type="entry name" value="AI-2E_transport"/>
    <property type="match status" value="1"/>
</dbReference>
<evidence type="ECO:0000256" key="2">
    <source>
        <dbReference type="ARBA" id="ARBA00009773"/>
    </source>
</evidence>
<feature type="transmembrane region" description="Helical" evidence="6">
    <location>
        <begin position="169"/>
        <end position="194"/>
    </location>
</feature>
<dbReference type="EMBL" id="SMSJ01000016">
    <property type="protein sequence ID" value="TDH61968.1"/>
    <property type="molecule type" value="Genomic_DNA"/>
</dbReference>
<keyword evidence="8" id="KW-1185">Reference proteome</keyword>
<dbReference type="GO" id="GO:0016020">
    <property type="term" value="C:membrane"/>
    <property type="evidence" value="ECO:0007669"/>
    <property type="project" value="UniProtKB-SubCell"/>
</dbReference>
<organism evidence="7 8">
    <name type="scientific">Dankookia rubra</name>
    <dbReference type="NCBI Taxonomy" id="1442381"/>
    <lineage>
        <taxon>Bacteria</taxon>
        <taxon>Pseudomonadati</taxon>
        <taxon>Pseudomonadota</taxon>
        <taxon>Alphaproteobacteria</taxon>
        <taxon>Acetobacterales</taxon>
        <taxon>Roseomonadaceae</taxon>
        <taxon>Dankookia</taxon>
    </lineage>
</organism>
<reference evidence="7 8" key="1">
    <citation type="journal article" date="2016" name="J. Microbiol.">
        <title>Dankookia rubra gen. nov., sp. nov., an alphaproteobacterium isolated from sediment of a shallow stream.</title>
        <authorList>
            <person name="Kim W.H."/>
            <person name="Kim D.H."/>
            <person name="Kang K."/>
            <person name="Ahn T.Y."/>
        </authorList>
    </citation>
    <scope>NUCLEOTIDE SEQUENCE [LARGE SCALE GENOMIC DNA]</scope>
    <source>
        <strain evidence="7 8">JCM30602</strain>
    </source>
</reference>
<dbReference type="PANTHER" id="PTHR21716">
    <property type="entry name" value="TRANSMEMBRANE PROTEIN"/>
    <property type="match status" value="1"/>
</dbReference>
<gene>
    <name evidence="7" type="ORF">E2C06_14585</name>
</gene>
<dbReference type="InterPro" id="IPR002549">
    <property type="entry name" value="AI-2E-like"/>
</dbReference>
<dbReference type="Proteomes" id="UP000295096">
    <property type="component" value="Unassembled WGS sequence"/>
</dbReference>
<evidence type="ECO:0000256" key="5">
    <source>
        <dbReference type="ARBA" id="ARBA00023136"/>
    </source>
</evidence>
<comment type="caution">
    <text evidence="7">The sequence shown here is derived from an EMBL/GenBank/DDBJ whole genome shotgun (WGS) entry which is preliminary data.</text>
</comment>
<feature type="transmembrane region" description="Helical" evidence="6">
    <location>
        <begin position="26"/>
        <end position="43"/>
    </location>
</feature>
<sequence>MPRPAAIRSASGTASATVRSPVMTRAQGSVLVLLGLLLLLLWLVPEVPLLGFAAVLLALALRAGAEPLARRTGMPDWAAVLLVALLVVAALCLAAWAAAGPLAEQATQFAQSLPKSIETLRGRLAGTAWGDWVLRQAAPGQLMGSGGVENAAATAAKAAGSTLGSLGNLVLVVLVALYLAVQPGGYLSGLRSLFDPRLDGRVQDTLAEIAHTLRGWLLGQAFAMVVAGTLTWLGLWALGVPLAGLLATIIGLLNFIPVLGPVIGGVPAVLLAVTEQPILGLWVVGLIVAVQTVEGNFLTPMVQARTADLPPALLLIVQVLTGALFGLLGVALAAPLSALGMVLVKKAYVEGWLEREPPPAD</sequence>
<evidence type="ECO:0000313" key="7">
    <source>
        <dbReference type="EMBL" id="TDH61968.1"/>
    </source>
</evidence>
<feature type="transmembrane region" description="Helical" evidence="6">
    <location>
        <begin position="311"/>
        <end position="336"/>
    </location>
</feature>
<feature type="transmembrane region" description="Helical" evidence="6">
    <location>
        <begin position="77"/>
        <end position="99"/>
    </location>
</feature>
<name>A0A4R5QGV3_9PROT</name>
<dbReference type="PANTHER" id="PTHR21716:SF62">
    <property type="entry name" value="TRANSPORT PROTEIN YDBI-RELATED"/>
    <property type="match status" value="1"/>
</dbReference>
<feature type="transmembrane region" description="Helical" evidence="6">
    <location>
        <begin position="49"/>
        <end position="65"/>
    </location>
</feature>
<feature type="transmembrane region" description="Helical" evidence="6">
    <location>
        <begin position="279"/>
        <end position="299"/>
    </location>
</feature>
<dbReference type="GO" id="GO:0055085">
    <property type="term" value="P:transmembrane transport"/>
    <property type="evidence" value="ECO:0007669"/>
    <property type="project" value="TreeGrafter"/>
</dbReference>
<evidence type="ECO:0000256" key="6">
    <source>
        <dbReference type="SAM" id="Phobius"/>
    </source>
</evidence>
<proteinExistence type="inferred from homology"/>
<keyword evidence="4 6" id="KW-1133">Transmembrane helix</keyword>
<keyword evidence="3 6" id="KW-0812">Transmembrane</keyword>
<protein>
    <submittedName>
        <fullName evidence="7">AI-2E family transporter</fullName>
    </submittedName>
</protein>
<evidence type="ECO:0000256" key="1">
    <source>
        <dbReference type="ARBA" id="ARBA00004141"/>
    </source>
</evidence>